<reference evidence="2 3" key="1">
    <citation type="submission" date="2018-10" db="EMBL/GenBank/DDBJ databases">
        <title>Genomic Encyclopedia of Archaeal and Bacterial Type Strains, Phase II (KMG-II): from individual species to whole genera.</title>
        <authorList>
            <person name="Goeker M."/>
        </authorList>
    </citation>
    <scope>NUCLEOTIDE SEQUENCE [LARGE SCALE GENOMIC DNA]</scope>
    <source>
        <strain evidence="2 3">DSM 18602</strain>
    </source>
</reference>
<sequence length="208" mass="22661">MRKLFLTLNLIFIVATFAFGQKVQYGLKAGFGFATQDIDNQDVSANSVTTYYINGYADLHLKSKFYLQAGIGVLGKGAKQYQNAQTNTITLTYLEVPATLLYKIDLPTLGKIYVGAGPYAAMGLSGNNQLENVNTTSGSSITFGNDGGYKKVDYGVNFATGLELNNHLTFNMRYSLGLNNIATDNDPVNTNTNSVKNQIFTIGLGFWL</sequence>
<evidence type="ECO:0000313" key="3">
    <source>
        <dbReference type="Proteomes" id="UP000268007"/>
    </source>
</evidence>
<feature type="domain" description="Outer membrane protein beta-barrel" evidence="1">
    <location>
        <begin position="20"/>
        <end position="181"/>
    </location>
</feature>
<organism evidence="2 3">
    <name type="scientific">Mucilaginibacter gracilis</name>
    <dbReference type="NCBI Taxonomy" id="423350"/>
    <lineage>
        <taxon>Bacteria</taxon>
        <taxon>Pseudomonadati</taxon>
        <taxon>Bacteroidota</taxon>
        <taxon>Sphingobacteriia</taxon>
        <taxon>Sphingobacteriales</taxon>
        <taxon>Sphingobacteriaceae</taxon>
        <taxon>Mucilaginibacter</taxon>
    </lineage>
</organism>
<gene>
    <name evidence="2" type="ORF">BDD43_5496</name>
</gene>
<dbReference type="AlphaFoldDB" id="A0A495JA41"/>
<evidence type="ECO:0000313" key="2">
    <source>
        <dbReference type="EMBL" id="RKR85232.1"/>
    </source>
</evidence>
<name>A0A495JA41_9SPHI</name>
<dbReference type="Proteomes" id="UP000268007">
    <property type="component" value="Unassembled WGS sequence"/>
</dbReference>
<dbReference type="Pfam" id="PF13568">
    <property type="entry name" value="OMP_b-brl_2"/>
    <property type="match status" value="1"/>
</dbReference>
<comment type="caution">
    <text evidence="2">The sequence shown here is derived from an EMBL/GenBank/DDBJ whole genome shotgun (WGS) entry which is preliminary data.</text>
</comment>
<dbReference type="InterPro" id="IPR025665">
    <property type="entry name" value="Beta-barrel_OMP_2"/>
</dbReference>
<dbReference type="EMBL" id="RBKU01000001">
    <property type="protein sequence ID" value="RKR85232.1"/>
    <property type="molecule type" value="Genomic_DNA"/>
</dbReference>
<protein>
    <submittedName>
        <fullName evidence="2">Outer membrane protein with beta-barrel domain</fullName>
    </submittedName>
</protein>
<dbReference type="OrthoDB" id="1150878at2"/>
<proteinExistence type="predicted"/>
<dbReference type="RefSeq" id="WP_121201299.1">
    <property type="nucleotide sequence ID" value="NZ_RBKU01000001.1"/>
</dbReference>
<evidence type="ECO:0000259" key="1">
    <source>
        <dbReference type="Pfam" id="PF13568"/>
    </source>
</evidence>
<keyword evidence="3" id="KW-1185">Reference proteome</keyword>
<accession>A0A495JA41</accession>